<evidence type="ECO:0000313" key="3">
    <source>
        <dbReference type="Proteomes" id="UP001596138"/>
    </source>
</evidence>
<comment type="caution">
    <text evidence="2">The sequence shown here is derived from an EMBL/GenBank/DDBJ whole genome shotgun (WGS) entry which is preliminary data.</text>
</comment>
<sequence>MSDQVPPPPGHVPEPVPVALPRTSSNAVVAVVLAICSYLACPVVAAVVALFLAGAAEREIKASGGWVTGEGLVKGARIAAWINIALTVLVLLFIVLVLAAARTTSTVS</sequence>
<name>A0ABW1T020_9ACTN</name>
<evidence type="ECO:0000313" key="2">
    <source>
        <dbReference type="EMBL" id="MFC6237172.1"/>
    </source>
</evidence>
<keyword evidence="1" id="KW-0472">Membrane</keyword>
<dbReference type="EMBL" id="JBHSTI010000008">
    <property type="protein sequence ID" value="MFC6237172.1"/>
    <property type="molecule type" value="Genomic_DNA"/>
</dbReference>
<organism evidence="2 3">
    <name type="scientific">Longivirga aurantiaca</name>
    <dbReference type="NCBI Taxonomy" id="1837743"/>
    <lineage>
        <taxon>Bacteria</taxon>
        <taxon>Bacillati</taxon>
        <taxon>Actinomycetota</taxon>
        <taxon>Actinomycetes</taxon>
        <taxon>Sporichthyales</taxon>
        <taxon>Sporichthyaceae</taxon>
        <taxon>Longivirga</taxon>
    </lineage>
</organism>
<keyword evidence="1" id="KW-1133">Transmembrane helix</keyword>
<dbReference type="Proteomes" id="UP001596138">
    <property type="component" value="Unassembled WGS sequence"/>
</dbReference>
<feature type="transmembrane region" description="Helical" evidence="1">
    <location>
        <begin position="27"/>
        <end position="53"/>
    </location>
</feature>
<accession>A0ABW1T020</accession>
<protein>
    <recommendedName>
        <fullName evidence="4">DUF4190 domain-containing protein</fullName>
    </recommendedName>
</protein>
<gene>
    <name evidence="2" type="ORF">ACFQGU_04755</name>
</gene>
<keyword evidence="1" id="KW-0812">Transmembrane</keyword>
<evidence type="ECO:0000256" key="1">
    <source>
        <dbReference type="SAM" id="Phobius"/>
    </source>
</evidence>
<keyword evidence="3" id="KW-1185">Reference proteome</keyword>
<feature type="transmembrane region" description="Helical" evidence="1">
    <location>
        <begin position="78"/>
        <end position="101"/>
    </location>
</feature>
<evidence type="ECO:0008006" key="4">
    <source>
        <dbReference type="Google" id="ProtNLM"/>
    </source>
</evidence>
<proteinExistence type="predicted"/>
<dbReference type="RefSeq" id="WP_386764250.1">
    <property type="nucleotide sequence ID" value="NZ_JBHSTI010000008.1"/>
</dbReference>
<reference evidence="3" key="1">
    <citation type="journal article" date="2019" name="Int. J. Syst. Evol. Microbiol.">
        <title>The Global Catalogue of Microorganisms (GCM) 10K type strain sequencing project: providing services to taxonomists for standard genome sequencing and annotation.</title>
        <authorList>
            <consortium name="The Broad Institute Genomics Platform"/>
            <consortium name="The Broad Institute Genome Sequencing Center for Infectious Disease"/>
            <person name="Wu L."/>
            <person name="Ma J."/>
        </authorList>
    </citation>
    <scope>NUCLEOTIDE SEQUENCE [LARGE SCALE GENOMIC DNA]</scope>
    <source>
        <strain evidence="3">CGMCC 4.7317</strain>
    </source>
</reference>